<evidence type="ECO:0000313" key="2">
    <source>
        <dbReference type="Proteomes" id="UP001221686"/>
    </source>
</evidence>
<dbReference type="EMBL" id="JAQNDL010000003">
    <property type="protein sequence ID" value="MDC0720670.1"/>
    <property type="molecule type" value="Genomic_DNA"/>
</dbReference>
<protein>
    <recommendedName>
        <fullName evidence="3">UBA domain-containing protein</fullName>
    </recommendedName>
</protein>
<accession>A0ABT5E481</accession>
<organism evidence="1 2">
    <name type="scientific">Nannocystis bainbridge</name>
    <dbReference type="NCBI Taxonomy" id="2995303"/>
    <lineage>
        <taxon>Bacteria</taxon>
        <taxon>Pseudomonadati</taxon>
        <taxon>Myxococcota</taxon>
        <taxon>Polyangia</taxon>
        <taxon>Nannocystales</taxon>
        <taxon>Nannocystaceae</taxon>
        <taxon>Nannocystis</taxon>
    </lineage>
</organism>
<dbReference type="Proteomes" id="UP001221686">
    <property type="component" value="Unassembled WGS sequence"/>
</dbReference>
<gene>
    <name evidence="1" type="ORF">POL25_27445</name>
</gene>
<keyword evidence="2" id="KW-1185">Reference proteome</keyword>
<evidence type="ECO:0008006" key="3">
    <source>
        <dbReference type="Google" id="ProtNLM"/>
    </source>
</evidence>
<proteinExistence type="predicted"/>
<name>A0ABT5E481_9BACT</name>
<sequence>MSAPIDIPAIAAQLQAQGYNDAARILLAGGEGARAICALLGNGASPTPSLSNALAAGGNTASMQQQQPAAPAGGCGCGPRGGGGGCGGGACGLKGPCVTTDSYVCATPPATQPSTAPVPGAPSAVPVVVPPSVGSWNCETVRPDLAPCEVGRIRREDKLITVSEATLAGPLAAGDTIGTIIAEVGISHNLCVDSLAVEIETNGVRVPVTIGQVMLQGERIAQDPQGPYVHVWEWSEPERPDYVGITDSRCACKELCVCVPAEGRARLTFDLPSAVAGGSTLVVTVWGRRTCWLTSCGPCPPCQICGQATITPAEDALAPNTLYAVA</sequence>
<evidence type="ECO:0000313" key="1">
    <source>
        <dbReference type="EMBL" id="MDC0720670.1"/>
    </source>
</evidence>
<dbReference type="RefSeq" id="WP_272089179.1">
    <property type="nucleotide sequence ID" value="NZ_JAQNDL010000003.1"/>
</dbReference>
<reference evidence="1 2" key="1">
    <citation type="submission" date="2022-11" db="EMBL/GenBank/DDBJ databases">
        <title>Minimal conservation of predation-associated metabolite biosynthetic gene clusters underscores biosynthetic potential of Myxococcota including descriptions for ten novel species: Archangium lansinium sp. nov., Myxococcus landrumus sp. nov., Nannocystis bai.</title>
        <authorList>
            <person name="Ahearne A."/>
            <person name="Stevens C."/>
            <person name="Dowd S."/>
        </authorList>
    </citation>
    <scope>NUCLEOTIDE SEQUENCE [LARGE SCALE GENOMIC DNA]</scope>
    <source>
        <strain evidence="1 2">BB15-2</strain>
    </source>
</reference>
<comment type="caution">
    <text evidence="1">The sequence shown here is derived from an EMBL/GenBank/DDBJ whole genome shotgun (WGS) entry which is preliminary data.</text>
</comment>